<keyword evidence="8 10" id="KW-0594">Phospholipid biosynthesis</keyword>
<evidence type="ECO:0000313" key="12">
    <source>
        <dbReference type="Proteomes" id="UP001428290"/>
    </source>
</evidence>
<comment type="caution">
    <text evidence="11">The sequence shown here is derived from an EMBL/GenBank/DDBJ whole genome shotgun (WGS) entry which is preliminary data.</text>
</comment>
<keyword evidence="7 10" id="KW-0472">Membrane</keyword>
<evidence type="ECO:0000313" key="11">
    <source>
        <dbReference type="EMBL" id="GAA5528737.1"/>
    </source>
</evidence>
<comment type="function">
    <text evidence="10">Catalyzes the transfer of an acyl group from acyl-phosphate (acyl-PO(4)) to glycerol-3-phosphate (G3P) to form lysophosphatidic acid (LPA). This enzyme utilizes acyl-phosphate as fatty acyl donor, but not acyl-CoA or acyl-ACP.</text>
</comment>
<dbReference type="Pfam" id="PF02660">
    <property type="entry name" value="G3P_acyltransf"/>
    <property type="match status" value="1"/>
</dbReference>
<dbReference type="PANTHER" id="PTHR30309:SF0">
    <property type="entry name" value="GLYCEROL-3-PHOSPHATE ACYLTRANSFERASE-RELATED"/>
    <property type="match status" value="1"/>
</dbReference>
<evidence type="ECO:0000256" key="6">
    <source>
        <dbReference type="ARBA" id="ARBA00023098"/>
    </source>
</evidence>
<keyword evidence="1 10" id="KW-1003">Cell membrane</keyword>
<dbReference type="RefSeq" id="WP_345722351.1">
    <property type="nucleotide sequence ID" value="NZ_BAABRU010000008.1"/>
</dbReference>
<protein>
    <recommendedName>
        <fullName evidence="10">Glycerol-3-phosphate acyltransferase</fullName>
    </recommendedName>
    <alternativeName>
        <fullName evidence="10">Acyl-PO4 G3P acyltransferase</fullName>
    </alternativeName>
    <alternativeName>
        <fullName evidence="10">Acyl-phosphate--glycerol-3-phosphate acyltransferase</fullName>
    </alternativeName>
    <alternativeName>
        <fullName evidence="10">G3P acyltransferase</fullName>
        <shortName evidence="10">GPAT</shortName>
        <ecNumber evidence="10">2.3.1.275</ecNumber>
    </alternativeName>
    <alternativeName>
        <fullName evidence="10">Lysophosphatidic acid synthase</fullName>
        <shortName evidence="10">LPA synthase</shortName>
    </alternativeName>
</protein>
<sequence length="201" mass="21350">MLIGLFGLLGYLIGGIPFAVPVVRLLSGQDVRSTGSGNVGARNSLRVAGAWAGVLVLVLDALKALIPMLFADSILADQWPVALVGITAVLGHCYSPYLLVRSLKTPWQHWRHWLLIVGGQGLATGLGVISVLAPILALPLLALGAFFALGLKRSSWAALIMIGTAPLAAYFLGYASFVWISIGACAIIILSKLWQDYPFKD</sequence>
<evidence type="ECO:0000256" key="9">
    <source>
        <dbReference type="ARBA" id="ARBA00023264"/>
    </source>
</evidence>
<evidence type="ECO:0000256" key="1">
    <source>
        <dbReference type="ARBA" id="ARBA00022475"/>
    </source>
</evidence>
<keyword evidence="11" id="KW-0012">Acyltransferase</keyword>
<organism evidence="11 12">
    <name type="scientific">Herpetosiphon gulosus</name>
    <dbReference type="NCBI Taxonomy" id="1973496"/>
    <lineage>
        <taxon>Bacteria</taxon>
        <taxon>Bacillati</taxon>
        <taxon>Chloroflexota</taxon>
        <taxon>Chloroflexia</taxon>
        <taxon>Herpetosiphonales</taxon>
        <taxon>Herpetosiphonaceae</taxon>
        <taxon>Herpetosiphon</taxon>
    </lineage>
</organism>
<comment type="similarity">
    <text evidence="10">Belongs to the PlsY family.</text>
</comment>
<name>A0ABP9WZW4_9CHLR</name>
<reference evidence="11 12" key="1">
    <citation type="submission" date="2024-02" db="EMBL/GenBank/DDBJ databases">
        <title>Herpetosiphon gulosus NBRC 112829.</title>
        <authorList>
            <person name="Ichikawa N."/>
            <person name="Katano-Makiyama Y."/>
            <person name="Hidaka K."/>
        </authorList>
    </citation>
    <scope>NUCLEOTIDE SEQUENCE [LARGE SCALE GENOMIC DNA]</scope>
    <source>
        <strain evidence="11 12">NBRC 112829</strain>
    </source>
</reference>
<keyword evidence="4 10" id="KW-0812">Transmembrane</keyword>
<comment type="subcellular location">
    <subcellularLocation>
        <location evidence="10">Cell membrane</location>
        <topology evidence="10">Multi-pass membrane protein</topology>
    </subcellularLocation>
</comment>
<keyword evidence="2 10" id="KW-0444">Lipid biosynthesis</keyword>
<dbReference type="HAMAP" id="MF_01043">
    <property type="entry name" value="PlsY"/>
    <property type="match status" value="1"/>
</dbReference>
<feature type="transmembrane region" description="Helical" evidence="10">
    <location>
        <begin position="121"/>
        <end position="147"/>
    </location>
</feature>
<dbReference type="EC" id="2.3.1.275" evidence="10"/>
<accession>A0ABP9WZW4</accession>
<keyword evidence="6 10" id="KW-0443">Lipid metabolism</keyword>
<evidence type="ECO:0000256" key="3">
    <source>
        <dbReference type="ARBA" id="ARBA00022679"/>
    </source>
</evidence>
<keyword evidence="3 10" id="KW-0808">Transferase</keyword>
<comment type="pathway">
    <text evidence="10">Lipid metabolism; phospholipid metabolism.</text>
</comment>
<comment type="catalytic activity">
    <reaction evidence="10">
        <text>an acyl phosphate + sn-glycerol 3-phosphate = a 1-acyl-sn-glycero-3-phosphate + phosphate</text>
        <dbReference type="Rhea" id="RHEA:34075"/>
        <dbReference type="ChEBI" id="CHEBI:43474"/>
        <dbReference type="ChEBI" id="CHEBI:57597"/>
        <dbReference type="ChEBI" id="CHEBI:57970"/>
        <dbReference type="ChEBI" id="CHEBI:59918"/>
        <dbReference type="EC" id="2.3.1.275"/>
    </reaction>
</comment>
<feature type="transmembrane region" description="Helical" evidence="10">
    <location>
        <begin position="47"/>
        <end position="66"/>
    </location>
</feature>
<keyword evidence="5 10" id="KW-1133">Transmembrane helix</keyword>
<evidence type="ECO:0000256" key="5">
    <source>
        <dbReference type="ARBA" id="ARBA00022989"/>
    </source>
</evidence>
<dbReference type="PANTHER" id="PTHR30309">
    <property type="entry name" value="INNER MEMBRANE PROTEIN YGIH"/>
    <property type="match status" value="1"/>
</dbReference>
<dbReference type="GO" id="GO:0016746">
    <property type="term" value="F:acyltransferase activity"/>
    <property type="evidence" value="ECO:0007669"/>
    <property type="project" value="UniProtKB-KW"/>
</dbReference>
<evidence type="ECO:0000256" key="8">
    <source>
        <dbReference type="ARBA" id="ARBA00023209"/>
    </source>
</evidence>
<dbReference type="SMART" id="SM01207">
    <property type="entry name" value="G3P_acyltransf"/>
    <property type="match status" value="1"/>
</dbReference>
<feature type="transmembrane region" description="Helical" evidence="10">
    <location>
        <begin position="6"/>
        <end position="26"/>
    </location>
</feature>
<gene>
    <name evidence="11" type="primary">plsY_1</name>
    <name evidence="10" type="synonym">plsY</name>
    <name evidence="11" type="ORF">Hgul01_02539</name>
</gene>
<proteinExistence type="inferred from homology"/>
<evidence type="ECO:0000256" key="7">
    <source>
        <dbReference type="ARBA" id="ARBA00023136"/>
    </source>
</evidence>
<dbReference type="Proteomes" id="UP001428290">
    <property type="component" value="Unassembled WGS sequence"/>
</dbReference>
<evidence type="ECO:0000256" key="2">
    <source>
        <dbReference type="ARBA" id="ARBA00022516"/>
    </source>
</evidence>
<feature type="transmembrane region" description="Helical" evidence="10">
    <location>
        <begin position="78"/>
        <end position="100"/>
    </location>
</feature>
<keyword evidence="9 10" id="KW-1208">Phospholipid metabolism</keyword>
<evidence type="ECO:0000256" key="4">
    <source>
        <dbReference type="ARBA" id="ARBA00022692"/>
    </source>
</evidence>
<dbReference type="InterPro" id="IPR003811">
    <property type="entry name" value="G3P_acylTferase_PlsY"/>
</dbReference>
<keyword evidence="12" id="KW-1185">Reference proteome</keyword>
<dbReference type="EMBL" id="BAABRU010000008">
    <property type="protein sequence ID" value="GAA5528737.1"/>
    <property type="molecule type" value="Genomic_DNA"/>
</dbReference>
<comment type="subunit">
    <text evidence="10">Probably interacts with PlsX.</text>
</comment>
<feature type="transmembrane region" description="Helical" evidence="10">
    <location>
        <begin position="167"/>
        <end position="190"/>
    </location>
</feature>
<evidence type="ECO:0000256" key="10">
    <source>
        <dbReference type="HAMAP-Rule" id="MF_01043"/>
    </source>
</evidence>